<dbReference type="AlphaFoldDB" id="A0A1H1XV03"/>
<protein>
    <submittedName>
        <fullName evidence="2">Uncharacterized protein</fullName>
    </submittedName>
</protein>
<dbReference type="Proteomes" id="UP000182814">
    <property type="component" value="Chromosome I"/>
</dbReference>
<dbReference type="EMBL" id="LT629746">
    <property type="protein sequence ID" value="SDT13067.1"/>
    <property type="molecule type" value="Genomic_DNA"/>
</dbReference>
<keyword evidence="3" id="KW-1185">Reference proteome</keyword>
<evidence type="ECO:0000256" key="1">
    <source>
        <dbReference type="SAM" id="MobiDB-lite"/>
    </source>
</evidence>
<name>A0A1H1XV03_9PSED</name>
<feature type="compositionally biased region" description="Basic and acidic residues" evidence="1">
    <location>
        <begin position="34"/>
        <end position="43"/>
    </location>
</feature>
<sequence>MGSSPRACKLDRASGCVVAWPLSSPSRSRMKAPAHREPIRWRLESSSNDGRKSGLASAAGIPSLPLTNNTASALLASESGPCTETGRPCADRTIELEPSIRTCQSSVLRPRMSHIRNRSISVNWSKATRTIFFKASSMKSAGVQNATAIFAGVRSVSIGCAPYTVCMALNMERNNG</sequence>
<organism evidence="2 3">
    <name type="scientific">Pseudomonas lini</name>
    <dbReference type="NCBI Taxonomy" id="163011"/>
    <lineage>
        <taxon>Bacteria</taxon>
        <taxon>Pseudomonadati</taxon>
        <taxon>Pseudomonadota</taxon>
        <taxon>Gammaproteobacteria</taxon>
        <taxon>Pseudomonadales</taxon>
        <taxon>Pseudomonadaceae</taxon>
        <taxon>Pseudomonas</taxon>
    </lineage>
</organism>
<evidence type="ECO:0000313" key="2">
    <source>
        <dbReference type="EMBL" id="SDT13067.1"/>
    </source>
</evidence>
<accession>A0A1H1XV03</accession>
<feature type="region of interest" description="Disordered" evidence="1">
    <location>
        <begin position="23"/>
        <end position="59"/>
    </location>
</feature>
<gene>
    <name evidence="2" type="ORF">SAMN04490191_3256</name>
</gene>
<proteinExistence type="predicted"/>
<evidence type="ECO:0000313" key="3">
    <source>
        <dbReference type="Proteomes" id="UP000182814"/>
    </source>
</evidence>
<reference evidence="3" key="1">
    <citation type="submission" date="2016-10" db="EMBL/GenBank/DDBJ databases">
        <authorList>
            <person name="Varghese N."/>
            <person name="Submissions S."/>
        </authorList>
    </citation>
    <scope>NUCLEOTIDE SEQUENCE [LARGE SCALE GENOMIC DNA]</scope>
    <source>
        <strain evidence="3">BS3782</strain>
    </source>
</reference>